<dbReference type="Pfam" id="PF08808">
    <property type="entry name" value="RES"/>
    <property type="match status" value="1"/>
</dbReference>
<keyword evidence="3" id="KW-1185">Reference proteome</keyword>
<evidence type="ECO:0000259" key="1">
    <source>
        <dbReference type="SMART" id="SM00953"/>
    </source>
</evidence>
<accession>A0ABV8DHQ2</accession>
<gene>
    <name evidence="2" type="ORF">ACFOW3_26135</name>
</gene>
<reference evidence="3" key="1">
    <citation type="journal article" date="2019" name="Int. J. Syst. Evol. Microbiol.">
        <title>The Global Catalogue of Microorganisms (GCM) 10K type strain sequencing project: providing services to taxonomists for standard genome sequencing and annotation.</title>
        <authorList>
            <consortium name="The Broad Institute Genomics Platform"/>
            <consortium name="The Broad Institute Genome Sequencing Center for Infectious Disease"/>
            <person name="Wu L."/>
            <person name="Ma J."/>
        </authorList>
    </citation>
    <scope>NUCLEOTIDE SEQUENCE [LARGE SCALE GENOMIC DNA]</scope>
    <source>
        <strain evidence="3">CCUG 2113</strain>
    </source>
</reference>
<dbReference type="Proteomes" id="UP001595693">
    <property type="component" value="Unassembled WGS sequence"/>
</dbReference>
<name>A0ABV8DHQ2_9BURK</name>
<evidence type="ECO:0000313" key="2">
    <source>
        <dbReference type="EMBL" id="MFC3938103.1"/>
    </source>
</evidence>
<feature type="domain" description="RES" evidence="1">
    <location>
        <begin position="19"/>
        <end position="147"/>
    </location>
</feature>
<organism evidence="2 3">
    <name type="scientific">Acidovorax facilis</name>
    <dbReference type="NCBI Taxonomy" id="12917"/>
    <lineage>
        <taxon>Bacteria</taxon>
        <taxon>Pseudomonadati</taxon>
        <taxon>Pseudomonadota</taxon>
        <taxon>Betaproteobacteria</taxon>
        <taxon>Burkholderiales</taxon>
        <taxon>Comamonadaceae</taxon>
        <taxon>Acidovorax</taxon>
    </lineage>
</organism>
<comment type="caution">
    <text evidence="2">The sequence shown here is derived from an EMBL/GenBank/DDBJ whole genome shotgun (WGS) entry which is preliminary data.</text>
</comment>
<dbReference type="EMBL" id="JBHSAJ010000166">
    <property type="protein sequence ID" value="MFC3938103.1"/>
    <property type="molecule type" value="Genomic_DNA"/>
</dbReference>
<dbReference type="InterPro" id="IPR014914">
    <property type="entry name" value="RES_dom"/>
</dbReference>
<evidence type="ECO:0000313" key="3">
    <source>
        <dbReference type="Proteomes" id="UP001595693"/>
    </source>
</evidence>
<dbReference type="SMART" id="SM00953">
    <property type="entry name" value="RES"/>
    <property type="match status" value="1"/>
</dbReference>
<dbReference type="RefSeq" id="WP_055402089.1">
    <property type="nucleotide sequence ID" value="NZ_JAMXAX010000135.1"/>
</dbReference>
<proteinExistence type="predicted"/>
<sequence>MTVNLWRIAADESTFTADSLSGKGAEISGGRWNRPGTPVLYTASNVSLAAMETLVHFNAALLPLNRILVRIEVTKDVWKKRIVADRASLPVGWDVVPPGMVTLDFGDQWLRSGASALLQVPSAIVPEEYNVLINPRHPAMARGSIKAFKERRWQYDSRLRS</sequence>
<protein>
    <submittedName>
        <fullName evidence="2">RES family NAD+ phosphorylase</fullName>
    </submittedName>
</protein>